<feature type="region of interest" description="Disordered" evidence="1">
    <location>
        <begin position="65"/>
        <end position="115"/>
    </location>
</feature>
<dbReference type="AlphaFoldDB" id="A0A165HUX7"/>
<accession>A0A165HUX7</accession>
<gene>
    <name evidence="2" type="ORF">EXIGLDRAFT_73159</name>
</gene>
<keyword evidence="3" id="KW-1185">Reference proteome</keyword>
<protein>
    <submittedName>
        <fullName evidence="2">Uncharacterized protein</fullName>
    </submittedName>
</protein>
<dbReference type="OrthoDB" id="10620244at2759"/>
<feature type="compositionally biased region" description="Basic and acidic residues" evidence="1">
    <location>
        <begin position="1"/>
        <end position="11"/>
    </location>
</feature>
<dbReference type="InParanoid" id="A0A165HUX7"/>
<name>A0A165HUX7_EXIGL</name>
<evidence type="ECO:0000256" key="1">
    <source>
        <dbReference type="SAM" id="MobiDB-lite"/>
    </source>
</evidence>
<dbReference type="Proteomes" id="UP000077266">
    <property type="component" value="Unassembled WGS sequence"/>
</dbReference>
<feature type="compositionally biased region" description="Polar residues" evidence="1">
    <location>
        <begin position="65"/>
        <end position="77"/>
    </location>
</feature>
<feature type="compositionally biased region" description="Polar residues" evidence="1">
    <location>
        <begin position="37"/>
        <end position="46"/>
    </location>
</feature>
<evidence type="ECO:0000313" key="3">
    <source>
        <dbReference type="Proteomes" id="UP000077266"/>
    </source>
</evidence>
<sequence length="275" mass="30355">MVTEAFHKARADMNLPRSRVLPPSKHYTGPDIAGSPLTPTRPSPTKSEGDAVSFIGSFYAETIGTTESRWSSGSGSIHTRPRGLSNPLPDSVSETELPYYRGGHGISRRRSEHDEPPIMVPQAFRLHRTSRSRGRSRSRLRDAAAAAAAFSSGESEDDTLPPLRLRTLSMVEHSSPKPRPPVRRYDTTLGGREVSTDDPSLSYRSHRDLDLPPTSRAYPVIAEDMEPRGNSNNSSRVSVSNWNLDDVLEDQVQVMSPAPSMEFVPPSRYSYRGLA</sequence>
<feature type="region of interest" description="Disordered" evidence="1">
    <location>
        <begin position="1"/>
        <end position="49"/>
    </location>
</feature>
<proteinExistence type="predicted"/>
<feature type="region of interest" description="Disordered" evidence="1">
    <location>
        <begin position="171"/>
        <end position="214"/>
    </location>
</feature>
<organism evidence="2 3">
    <name type="scientific">Exidia glandulosa HHB12029</name>
    <dbReference type="NCBI Taxonomy" id="1314781"/>
    <lineage>
        <taxon>Eukaryota</taxon>
        <taxon>Fungi</taxon>
        <taxon>Dikarya</taxon>
        <taxon>Basidiomycota</taxon>
        <taxon>Agaricomycotina</taxon>
        <taxon>Agaricomycetes</taxon>
        <taxon>Auriculariales</taxon>
        <taxon>Exidiaceae</taxon>
        <taxon>Exidia</taxon>
    </lineage>
</organism>
<evidence type="ECO:0000313" key="2">
    <source>
        <dbReference type="EMBL" id="KZV92496.1"/>
    </source>
</evidence>
<reference evidence="2 3" key="1">
    <citation type="journal article" date="2016" name="Mol. Biol. Evol.">
        <title>Comparative Genomics of Early-Diverging Mushroom-Forming Fungi Provides Insights into the Origins of Lignocellulose Decay Capabilities.</title>
        <authorList>
            <person name="Nagy L.G."/>
            <person name="Riley R."/>
            <person name="Tritt A."/>
            <person name="Adam C."/>
            <person name="Daum C."/>
            <person name="Floudas D."/>
            <person name="Sun H."/>
            <person name="Yadav J.S."/>
            <person name="Pangilinan J."/>
            <person name="Larsson K.H."/>
            <person name="Matsuura K."/>
            <person name="Barry K."/>
            <person name="Labutti K."/>
            <person name="Kuo R."/>
            <person name="Ohm R.A."/>
            <person name="Bhattacharya S.S."/>
            <person name="Shirouzu T."/>
            <person name="Yoshinaga Y."/>
            <person name="Martin F.M."/>
            <person name="Grigoriev I.V."/>
            <person name="Hibbett D.S."/>
        </authorList>
    </citation>
    <scope>NUCLEOTIDE SEQUENCE [LARGE SCALE GENOMIC DNA]</scope>
    <source>
        <strain evidence="2 3">HHB12029</strain>
    </source>
</reference>
<dbReference type="EMBL" id="KV426007">
    <property type="protein sequence ID" value="KZV92496.1"/>
    <property type="molecule type" value="Genomic_DNA"/>
</dbReference>